<protein>
    <submittedName>
        <fullName evidence="5">Threonine kinase</fullName>
    </submittedName>
</protein>
<dbReference type="GO" id="GO:0016301">
    <property type="term" value="F:kinase activity"/>
    <property type="evidence" value="ECO:0007669"/>
    <property type="project" value="UniProtKB-KW"/>
</dbReference>
<dbReference type="PIRSF" id="PIRSF033887">
    <property type="entry name" value="PduX"/>
    <property type="match status" value="1"/>
</dbReference>
<evidence type="ECO:0000259" key="4">
    <source>
        <dbReference type="Pfam" id="PF08544"/>
    </source>
</evidence>
<dbReference type="AlphaFoldDB" id="A0A4R7V3H6"/>
<accession>A0A4R7V3H6</accession>
<dbReference type="InterPro" id="IPR014721">
    <property type="entry name" value="Ribsml_uS5_D2-typ_fold_subgr"/>
</dbReference>
<reference evidence="5 6" key="1">
    <citation type="submission" date="2019-03" db="EMBL/GenBank/DDBJ databases">
        <title>Genomic Encyclopedia of Archaeal and Bacterial Type Strains, Phase II (KMG-II): from individual species to whole genera.</title>
        <authorList>
            <person name="Goeker M."/>
        </authorList>
    </citation>
    <scope>NUCLEOTIDE SEQUENCE [LARGE SCALE GENOMIC DNA]</scope>
    <source>
        <strain evidence="5 6">DSM 45499</strain>
    </source>
</reference>
<dbReference type="RefSeq" id="WP_208297887.1">
    <property type="nucleotide sequence ID" value="NZ_SOCP01000016.1"/>
</dbReference>
<dbReference type="InterPro" id="IPR013750">
    <property type="entry name" value="GHMP_kinase_C_dom"/>
</dbReference>
<comment type="caution">
    <text evidence="5">The sequence shown here is derived from an EMBL/GenBank/DDBJ whole genome shotgun (WGS) entry which is preliminary data.</text>
</comment>
<dbReference type="EMBL" id="SOCP01000016">
    <property type="protein sequence ID" value="TDV43157.1"/>
    <property type="molecule type" value="Genomic_DNA"/>
</dbReference>
<dbReference type="SUPFAM" id="SSF54211">
    <property type="entry name" value="Ribosomal protein S5 domain 2-like"/>
    <property type="match status" value="1"/>
</dbReference>
<name>A0A4R7V3H6_9PSEU</name>
<sequence>MSTLRQSVLYRPRRTAAAGGVAAFGTFGELLQGALPDGNDFLVTMPIARWSTATFRLDPDADTVTVLPAHKTKSLRLVRMMLDRYGVRGGGTLLLESDLPEGKGLASSSADLVATARAVGRAVGVVPGPAEIETLLRGIEPTDGVMYPGVVAFHHRAVRLRTRLGHLPRMTIVGIDEGGSVSTVRFNKCHKVFSPAVRDTYARLLDTLSAAIRSGDTAAIGRVATESARLNQRFCPKGTLDRMIAICREVGGLGVVTTHSGTALGVLLDDARPAHPERLEWTKQACGEITGSVWVDRTLPDDGRRRLPEENTRAA</sequence>
<evidence type="ECO:0000313" key="5">
    <source>
        <dbReference type="EMBL" id="TDV43157.1"/>
    </source>
</evidence>
<dbReference type="Pfam" id="PF00288">
    <property type="entry name" value="GHMP_kinases_N"/>
    <property type="match status" value="1"/>
</dbReference>
<gene>
    <name evidence="5" type="ORF">CLV71_11691</name>
</gene>
<proteinExistence type="predicted"/>
<dbReference type="InterPro" id="IPR006204">
    <property type="entry name" value="GHMP_kinase_N_dom"/>
</dbReference>
<dbReference type="GO" id="GO:0005524">
    <property type="term" value="F:ATP binding"/>
    <property type="evidence" value="ECO:0007669"/>
    <property type="project" value="InterPro"/>
</dbReference>
<keyword evidence="1" id="KW-0808">Transferase</keyword>
<dbReference type="InterPro" id="IPR020568">
    <property type="entry name" value="Ribosomal_Su5_D2-typ_SF"/>
</dbReference>
<feature type="domain" description="GHMP kinase C-terminal" evidence="4">
    <location>
        <begin position="210"/>
        <end position="274"/>
    </location>
</feature>
<dbReference type="Proteomes" id="UP000294927">
    <property type="component" value="Unassembled WGS sequence"/>
</dbReference>
<organism evidence="5 6">
    <name type="scientific">Actinophytocola oryzae</name>
    <dbReference type="NCBI Taxonomy" id="502181"/>
    <lineage>
        <taxon>Bacteria</taxon>
        <taxon>Bacillati</taxon>
        <taxon>Actinomycetota</taxon>
        <taxon>Actinomycetes</taxon>
        <taxon>Pseudonocardiales</taxon>
        <taxon>Pseudonocardiaceae</taxon>
    </lineage>
</organism>
<evidence type="ECO:0000259" key="3">
    <source>
        <dbReference type="Pfam" id="PF00288"/>
    </source>
</evidence>
<evidence type="ECO:0000256" key="2">
    <source>
        <dbReference type="ARBA" id="ARBA00022777"/>
    </source>
</evidence>
<evidence type="ECO:0000256" key="1">
    <source>
        <dbReference type="ARBA" id="ARBA00022679"/>
    </source>
</evidence>
<keyword evidence="6" id="KW-1185">Reference proteome</keyword>
<evidence type="ECO:0000313" key="6">
    <source>
        <dbReference type="Proteomes" id="UP000294927"/>
    </source>
</evidence>
<dbReference type="Pfam" id="PF08544">
    <property type="entry name" value="GHMP_kinases_C"/>
    <property type="match status" value="1"/>
</dbReference>
<dbReference type="InterPro" id="IPR012363">
    <property type="entry name" value="PduX"/>
</dbReference>
<dbReference type="Gene3D" id="3.30.230.10">
    <property type="match status" value="1"/>
</dbReference>
<keyword evidence="2 5" id="KW-0418">Kinase</keyword>
<feature type="domain" description="GHMP kinase N-terminal" evidence="3">
    <location>
        <begin position="76"/>
        <end position="140"/>
    </location>
</feature>